<evidence type="ECO:0000313" key="4">
    <source>
        <dbReference type="Proteomes" id="UP000005481"/>
    </source>
</evidence>
<dbReference type="RefSeq" id="WP_006789440.1">
    <property type="nucleotide sequence ID" value="NZ_JH417570.1"/>
</dbReference>
<feature type="domain" description="Lipoyl-binding" evidence="2">
    <location>
        <begin position="33"/>
        <end position="93"/>
    </location>
</feature>
<comment type="caution">
    <text evidence="3">The sequence shown here is derived from an EMBL/GenBank/DDBJ whole genome shotgun (WGS) entry which is preliminary data.</text>
</comment>
<protein>
    <submittedName>
        <fullName evidence="3">Biotin-requiring enzyme</fullName>
    </submittedName>
</protein>
<keyword evidence="4" id="KW-1185">Reference proteome</keyword>
<dbReference type="HOGENOM" id="CLU_179767_0_0_9"/>
<evidence type="ECO:0000313" key="3">
    <source>
        <dbReference type="EMBL" id="EHM43058.1"/>
    </source>
</evidence>
<dbReference type="eggNOG" id="ENOG5033DEY">
    <property type="taxonomic scope" value="Bacteria"/>
</dbReference>
<dbReference type="STRING" id="861450.HMPREF0080_00456"/>
<gene>
    <name evidence="3" type="ORF">HMPREF0080_00456</name>
</gene>
<dbReference type="Proteomes" id="UP000005481">
    <property type="component" value="Unassembled WGS sequence"/>
</dbReference>
<dbReference type="Gene3D" id="2.40.50.100">
    <property type="match status" value="1"/>
</dbReference>
<dbReference type="InterPro" id="IPR011053">
    <property type="entry name" value="Single_hybrid_motif"/>
</dbReference>
<accession>G9YFP4</accession>
<dbReference type="InterPro" id="IPR000089">
    <property type="entry name" value="Biotin_lipoyl"/>
</dbReference>
<dbReference type="AlphaFoldDB" id="G9YFP4"/>
<evidence type="ECO:0000256" key="1">
    <source>
        <dbReference type="SAM" id="SignalP"/>
    </source>
</evidence>
<dbReference type="OrthoDB" id="1625734at2"/>
<reference evidence="3 4" key="1">
    <citation type="submission" date="2011-08" db="EMBL/GenBank/DDBJ databases">
        <authorList>
            <person name="Weinstock G."/>
            <person name="Sodergren E."/>
            <person name="Clifton S."/>
            <person name="Fulton L."/>
            <person name="Fulton B."/>
            <person name="Courtney L."/>
            <person name="Fronick C."/>
            <person name="Harrison M."/>
            <person name="Strong C."/>
            <person name="Farmer C."/>
            <person name="Delahaunty K."/>
            <person name="Markovic C."/>
            <person name="Hall O."/>
            <person name="Minx P."/>
            <person name="Tomlinson C."/>
            <person name="Mitreva M."/>
            <person name="Hou S."/>
            <person name="Chen J."/>
            <person name="Wollam A."/>
            <person name="Pepin K.H."/>
            <person name="Johnson M."/>
            <person name="Bhonagiri V."/>
            <person name="Zhang X."/>
            <person name="Suruliraj S."/>
            <person name="Warren W."/>
            <person name="Chinwalla A."/>
            <person name="Mardis E.R."/>
            <person name="Wilson R.K."/>
        </authorList>
    </citation>
    <scope>NUCLEOTIDE SEQUENCE [LARGE SCALE GENOMIC DNA]</scope>
    <source>
        <strain evidence="3 4">F0357</strain>
    </source>
</reference>
<organism evidence="3 4">
    <name type="scientific">Anaeroglobus geminatus F0357</name>
    <dbReference type="NCBI Taxonomy" id="861450"/>
    <lineage>
        <taxon>Bacteria</taxon>
        <taxon>Bacillati</taxon>
        <taxon>Bacillota</taxon>
        <taxon>Negativicutes</taxon>
        <taxon>Veillonellales</taxon>
        <taxon>Veillonellaceae</taxon>
        <taxon>Anaeroglobus</taxon>
    </lineage>
</organism>
<dbReference type="PATRIC" id="fig|861450.3.peg.437"/>
<dbReference type="Pfam" id="PF00364">
    <property type="entry name" value="Biotin_lipoyl"/>
    <property type="match status" value="1"/>
</dbReference>
<name>G9YFP4_9FIRM</name>
<dbReference type="SUPFAM" id="SSF51230">
    <property type="entry name" value="Single hybrid motif"/>
    <property type="match status" value="1"/>
</dbReference>
<sequence>MKKIKKVLVLMGLAGAMTLPVNAAEMHYTSILSGTVASVAAVGTEVREGDVLLTVNTLTGPMAAARAQAAGIVKSVSVSVGTAVNAGDTVLVLRNGIKYE</sequence>
<feature type="signal peptide" evidence="1">
    <location>
        <begin position="1"/>
        <end position="23"/>
    </location>
</feature>
<evidence type="ECO:0000259" key="2">
    <source>
        <dbReference type="Pfam" id="PF00364"/>
    </source>
</evidence>
<proteinExistence type="predicted"/>
<keyword evidence="1" id="KW-0732">Signal</keyword>
<dbReference type="EMBL" id="AGCJ01000013">
    <property type="protein sequence ID" value="EHM43058.1"/>
    <property type="molecule type" value="Genomic_DNA"/>
</dbReference>
<feature type="chain" id="PRO_5003529273" evidence="1">
    <location>
        <begin position="24"/>
        <end position="100"/>
    </location>
</feature>